<accession>A0A387BLK7</accession>
<dbReference type="InterPro" id="IPR029062">
    <property type="entry name" value="Class_I_gatase-like"/>
</dbReference>
<dbReference type="CDD" id="cd01748">
    <property type="entry name" value="GATase1_IGP_Synthase"/>
    <property type="match status" value="1"/>
</dbReference>
<comment type="subunit">
    <text evidence="3 12">Heterodimer of HisH and HisF.</text>
</comment>
<dbReference type="OrthoDB" id="9807137at2"/>
<name>A0A387BLK7_9LACT</name>
<dbReference type="EC" id="3.5.1.2" evidence="12"/>
<evidence type="ECO:0000256" key="13">
    <source>
        <dbReference type="PIRSR" id="PIRSR000495-1"/>
    </source>
</evidence>
<dbReference type="FunFam" id="3.40.50.880:FF:000009">
    <property type="entry name" value="Imidazole glycerol phosphate synthase subunit HisH"/>
    <property type="match status" value="1"/>
</dbReference>
<evidence type="ECO:0000313" key="15">
    <source>
        <dbReference type="EMBL" id="AYG01906.1"/>
    </source>
</evidence>
<proteinExistence type="inferred from homology"/>
<dbReference type="GO" id="GO:0000105">
    <property type="term" value="P:L-histidine biosynthetic process"/>
    <property type="evidence" value="ECO:0007669"/>
    <property type="project" value="UniProtKB-UniRule"/>
</dbReference>
<dbReference type="GO" id="GO:0004359">
    <property type="term" value="F:glutaminase activity"/>
    <property type="evidence" value="ECO:0007669"/>
    <property type="project" value="UniProtKB-EC"/>
</dbReference>
<dbReference type="PANTHER" id="PTHR42701">
    <property type="entry name" value="IMIDAZOLE GLYCEROL PHOSPHATE SYNTHASE SUBUNIT HISH"/>
    <property type="match status" value="1"/>
</dbReference>
<organism evidence="15 16">
    <name type="scientific">Lactococcus allomyrinae</name>
    <dbReference type="NCBI Taxonomy" id="2419773"/>
    <lineage>
        <taxon>Bacteria</taxon>
        <taxon>Bacillati</taxon>
        <taxon>Bacillota</taxon>
        <taxon>Bacilli</taxon>
        <taxon>Lactobacillales</taxon>
        <taxon>Streptococcaceae</taxon>
        <taxon>Lactococcus</taxon>
    </lineage>
</organism>
<evidence type="ECO:0000256" key="10">
    <source>
        <dbReference type="ARBA" id="ARBA00047838"/>
    </source>
</evidence>
<dbReference type="KEGG" id="lact:D7I46_03230"/>
<dbReference type="PANTHER" id="PTHR42701:SF1">
    <property type="entry name" value="IMIDAZOLE GLYCEROL PHOSPHATE SYNTHASE SUBUNIT HISH"/>
    <property type="match status" value="1"/>
</dbReference>
<evidence type="ECO:0000256" key="4">
    <source>
        <dbReference type="ARBA" id="ARBA00022490"/>
    </source>
</evidence>
<dbReference type="PIRSF" id="PIRSF000495">
    <property type="entry name" value="Amidotransf_hisH"/>
    <property type="match status" value="1"/>
</dbReference>
<dbReference type="EMBL" id="CP032627">
    <property type="protein sequence ID" value="AYG01906.1"/>
    <property type="molecule type" value="Genomic_DNA"/>
</dbReference>
<keyword evidence="7 12" id="KW-0315">Glutamine amidotransferase</keyword>
<evidence type="ECO:0000256" key="11">
    <source>
        <dbReference type="ARBA" id="ARBA00049534"/>
    </source>
</evidence>
<keyword evidence="4 12" id="KW-0963">Cytoplasm</keyword>
<feature type="domain" description="Glutamine amidotransferase" evidence="14">
    <location>
        <begin position="3"/>
        <end position="188"/>
    </location>
</feature>
<dbReference type="NCBIfam" id="TIGR01855">
    <property type="entry name" value="IMP_synth_hisH"/>
    <property type="match status" value="1"/>
</dbReference>
<dbReference type="UniPathway" id="UPA00031">
    <property type="reaction ID" value="UER00010"/>
</dbReference>
<keyword evidence="5 12" id="KW-0028">Amino-acid biosynthesis</keyword>
<comment type="subcellular location">
    <subcellularLocation>
        <location evidence="1 12">Cytoplasm</location>
    </subcellularLocation>
</comment>
<feature type="active site" description="Nucleophile" evidence="12 13">
    <location>
        <position position="79"/>
    </location>
</feature>
<dbReference type="InterPro" id="IPR017926">
    <property type="entry name" value="GATASE"/>
</dbReference>
<dbReference type="EC" id="4.3.2.10" evidence="12"/>
<evidence type="ECO:0000256" key="8">
    <source>
        <dbReference type="ARBA" id="ARBA00023102"/>
    </source>
</evidence>
<keyword evidence="16" id="KW-1185">Reference proteome</keyword>
<sequence length="202" mass="22385">MIVIIDYNVGNLQSVQGAIERLGLECIISRDSEQINKAQALILPGVGAFPTAMKQLTQYNLVELIKTRAAAGVPILGICLGMQILFEKGTEKEKTKGLGLLKGSVNLIQTVEKLPHMGWNQLHFTQNHPLLRYLKENDETYFVHSYAVQCPKDELIAYTEYGDVKIPAIVASGNVMGCQFHPEKSAQIGQLILKAFKEMILC</sequence>
<evidence type="ECO:0000256" key="3">
    <source>
        <dbReference type="ARBA" id="ARBA00011152"/>
    </source>
</evidence>
<dbReference type="SUPFAM" id="SSF52317">
    <property type="entry name" value="Class I glutamine amidotransferase-like"/>
    <property type="match status" value="1"/>
</dbReference>
<feature type="active site" evidence="12 13">
    <location>
        <position position="183"/>
    </location>
</feature>
<evidence type="ECO:0000259" key="14">
    <source>
        <dbReference type="Pfam" id="PF00117"/>
    </source>
</evidence>
<evidence type="ECO:0000256" key="12">
    <source>
        <dbReference type="HAMAP-Rule" id="MF_00278"/>
    </source>
</evidence>
<evidence type="ECO:0000256" key="1">
    <source>
        <dbReference type="ARBA" id="ARBA00004496"/>
    </source>
</evidence>
<comment type="function">
    <text evidence="12">IGPS catalyzes the conversion of PRFAR and glutamine to IGP, AICAR and glutamate. The HisH subunit catalyzes the hydrolysis of glutamine to glutamate and ammonia as part of the synthesis of IGP and AICAR. The resulting ammonia molecule is channeled to the active site of HisF.</text>
</comment>
<dbReference type="Gene3D" id="3.40.50.880">
    <property type="match status" value="1"/>
</dbReference>
<evidence type="ECO:0000256" key="9">
    <source>
        <dbReference type="ARBA" id="ARBA00023239"/>
    </source>
</evidence>
<dbReference type="GO" id="GO:0016829">
    <property type="term" value="F:lyase activity"/>
    <property type="evidence" value="ECO:0007669"/>
    <property type="project" value="UniProtKB-KW"/>
</dbReference>
<evidence type="ECO:0000313" key="16">
    <source>
        <dbReference type="Proteomes" id="UP000269374"/>
    </source>
</evidence>
<evidence type="ECO:0000256" key="5">
    <source>
        <dbReference type="ARBA" id="ARBA00022605"/>
    </source>
</evidence>
<gene>
    <name evidence="12 15" type="primary">hisH</name>
    <name evidence="15" type="ORF">D7I46_03230</name>
</gene>
<dbReference type="GO" id="GO:0000107">
    <property type="term" value="F:imidazoleglycerol-phosphate synthase activity"/>
    <property type="evidence" value="ECO:0007669"/>
    <property type="project" value="UniProtKB-UniRule"/>
</dbReference>
<dbReference type="Proteomes" id="UP000269374">
    <property type="component" value="Chromosome"/>
</dbReference>
<reference evidence="15 16" key="1">
    <citation type="submission" date="2018-09" db="EMBL/GenBank/DDBJ databases">
        <title>Genome sequencing of strain 1JSPR-7.</title>
        <authorList>
            <person name="Heo J."/>
            <person name="Kim S.-J."/>
            <person name="Kwon S.-W."/>
        </authorList>
    </citation>
    <scope>NUCLEOTIDE SEQUENCE [LARGE SCALE GENOMIC DNA]</scope>
    <source>
        <strain evidence="15 16">1JSPR-7</strain>
    </source>
</reference>
<dbReference type="InterPro" id="IPR010139">
    <property type="entry name" value="Imidazole-glycPsynth_HisH"/>
</dbReference>
<comment type="catalytic activity">
    <reaction evidence="11 12">
        <text>L-glutamine + H2O = L-glutamate + NH4(+)</text>
        <dbReference type="Rhea" id="RHEA:15889"/>
        <dbReference type="ChEBI" id="CHEBI:15377"/>
        <dbReference type="ChEBI" id="CHEBI:28938"/>
        <dbReference type="ChEBI" id="CHEBI:29985"/>
        <dbReference type="ChEBI" id="CHEBI:58359"/>
        <dbReference type="EC" id="3.5.1.2"/>
    </reaction>
</comment>
<keyword evidence="9 12" id="KW-0456">Lyase</keyword>
<evidence type="ECO:0000256" key="6">
    <source>
        <dbReference type="ARBA" id="ARBA00022801"/>
    </source>
</evidence>
<dbReference type="RefSeq" id="WP_120773275.1">
    <property type="nucleotide sequence ID" value="NZ_CP032627.1"/>
</dbReference>
<feature type="active site" evidence="12 13">
    <location>
        <position position="181"/>
    </location>
</feature>
<evidence type="ECO:0000256" key="7">
    <source>
        <dbReference type="ARBA" id="ARBA00022962"/>
    </source>
</evidence>
<keyword evidence="8 12" id="KW-0368">Histidine biosynthesis</keyword>
<dbReference type="PROSITE" id="PS51274">
    <property type="entry name" value="GATASE_COBBQ"/>
    <property type="match status" value="1"/>
</dbReference>
<protein>
    <recommendedName>
        <fullName evidence="12">Imidazole glycerol phosphate synthase subunit HisH</fullName>
        <ecNumber evidence="12">4.3.2.10</ecNumber>
    </recommendedName>
    <alternativeName>
        <fullName evidence="12">IGP synthase glutaminase subunit</fullName>
        <ecNumber evidence="12">3.5.1.2</ecNumber>
    </alternativeName>
    <alternativeName>
        <fullName evidence="12">IGP synthase subunit HisH</fullName>
    </alternativeName>
    <alternativeName>
        <fullName evidence="12">ImGP synthase subunit HisH</fullName>
        <shortName evidence="12">IGPS subunit HisH</shortName>
    </alternativeName>
</protein>
<dbReference type="Pfam" id="PF00117">
    <property type="entry name" value="GATase"/>
    <property type="match status" value="1"/>
</dbReference>
<dbReference type="HAMAP" id="MF_00278">
    <property type="entry name" value="HisH"/>
    <property type="match status" value="1"/>
</dbReference>
<dbReference type="GO" id="GO:0005737">
    <property type="term" value="C:cytoplasm"/>
    <property type="evidence" value="ECO:0007669"/>
    <property type="project" value="UniProtKB-SubCell"/>
</dbReference>
<keyword evidence="6 12" id="KW-0378">Hydrolase</keyword>
<evidence type="ECO:0000256" key="2">
    <source>
        <dbReference type="ARBA" id="ARBA00005091"/>
    </source>
</evidence>
<dbReference type="PROSITE" id="PS51273">
    <property type="entry name" value="GATASE_TYPE_1"/>
    <property type="match status" value="1"/>
</dbReference>
<comment type="catalytic activity">
    <reaction evidence="10 12">
        <text>5-[(5-phospho-1-deoxy-D-ribulos-1-ylimino)methylamino]-1-(5-phospho-beta-D-ribosyl)imidazole-4-carboxamide + L-glutamine = D-erythro-1-(imidazol-4-yl)glycerol 3-phosphate + 5-amino-1-(5-phospho-beta-D-ribosyl)imidazole-4-carboxamide + L-glutamate + H(+)</text>
        <dbReference type="Rhea" id="RHEA:24793"/>
        <dbReference type="ChEBI" id="CHEBI:15378"/>
        <dbReference type="ChEBI" id="CHEBI:29985"/>
        <dbReference type="ChEBI" id="CHEBI:58278"/>
        <dbReference type="ChEBI" id="CHEBI:58359"/>
        <dbReference type="ChEBI" id="CHEBI:58475"/>
        <dbReference type="ChEBI" id="CHEBI:58525"/>
        <dbReference type="EC" id="4.3.2.10"/>
    </reaction>
</comment>
<comment type="pathway">
    <text evidence="2 12">Amino-acid biosynthesis; L-histidine biosynthesis; L-histidine from 5-phospho-alpha-D-ribose 1-diphosphate: step 5/9.</text>
</comment>
<dbReference type="AlphaFoldDB" id="A0A387BLK7"/>